<sequence length="145" mass="16524">MNYKKIYSQAIKTLLKEQPLPMHIGEDGGKDGLFINNSCLCFLPKDKNIFALRTWARLDSVGYLLPKSELSTVFPTDTIINKKTKACLLKTANGEDYAHFICETFLEYFDKDAEIKVNPKAEISHFYIYENGELAGIIAPIRQKK</sequence>
<organism evidence="1">
    <name type="scientific">Siphoviridae sp. ctKeG8</name>
    <dbReference type="NCBI Taxonomy" id="2825443"/>
    <lineage>
        <taxon>Viruses</taxon>
        <taxon>Duplodnaviria</taxon>
        <taxon>Heunggongvirae</taxon>
        <taxon>Uroviricota</taxon>
        <taxon>Caudoviricetes</taxon>
    </lineage>
</organism>
<accession>A0A8S5PBY1</accession>
<evidence type="ECO:0000313" key="1">
    <source>
        <dbReference type="EMBL" id="DAE04482.1"/>
    </source>
</evidence>
<name>A0A8S5PBY1_9CAUD</name>
<dbReference type="EMBL" id="BK015388">
    <property type="protein sequence ID" value="DAE04482.1"/>
    <property type="molecule type" value="Genomic_DNA"/>
</dbReference>
<reference evidence="1" key="1">
    <citation type="journal article" date="2021" name="Proc. Natl. Acad. Sci. U.S.A.">
        <title>A Catalog of Tens of Thousands of Viruses from Human Metagenomes Reveals Hidden Associations with Chronic Diseases.</title>
        <authorList>
            <person name="Tisza M.J."/>
            <person name="Buck C.B."/>
        </authorList>
    </citation>
    <scope>NUCLEOTIDE SEQUENCE</scope>
    <source>
        <strain evidence="1">CtKeG8</strain>
    </source>
</reference>
<protein>
    <submittedName>
        <fullName evidence="1">Uncharacterized protein</fullName>
    </submittedName>
</protein>
<proteinExistence type="predicted"/>